<dbReference type="SMART" id="SM00028">
    <property type="entry name" value="TPR"/>
    <property type="match status" value="6"/>
</dbReference>
<dbReference type="PROSITE" id="PS50005">
    <property type="entry name" value="TPR"/>
    <property type="match status" value="4"/>
</dbReference>
<dbReference type="PANTHER" id="PTHR44858:SF1">
    <property type="entry name" value="UDP-N-ACETYLGLUCOSAMINE--PEPTIDE N-ACETYLGLUCOSAMINYLTRANSFERASE SPINDLY-RELATED"/>
    <property type="match status" value="1"/>
</dbReference>
<dbReference type="Pfam" id="PF13181">
    <property type="entry name" value="TPR_8"/>
    <property type="match status" value="1"/>
</dbReference>
<dbReference type="EMBL" id="CP000885">
    <property type="protein sequence ID" value="ABX40920.1"/>
    <property type="molecule type" value="Genomic_DNA"/>
</dbReference>
<keyword evidence="1" id="KW-0677">Repeat</keyword>
<evidence type="ECO:0000256" key="2">
    <source>
        <dbReference type="ARBA" id="ARBA00022803"/>
    </source>
</evidence>
<feature type="repeat" description="TPR" evidence="3">
    <location>
        <begin position="173"/>
        <end position="206"/>
    </location>
</feature>
<organism evidence="6 7">
    <name type="scientific">Lachnoclostridium phytofermentans (strain ATCC 700394 / DSM 18823 / ISDg)</name>
    <name type="common">Clostridium phytofermentans</name>
    <dbReference type="NCBI Taxonomy" id="357809"/>
    <lineage>
        <taxon>Bacteria</taxon>
        <taxon>Bacillati</taxon>
        <taxon>Bacillota</taxon>
        <taxon>Clostridia</taxon>
        <taxon>Lachnospirales</taxon>
        <taxon>Lachnospiraceae</taxon>
    </lineage>
</organism>
<dbReference type="Proteomes" id="UP000000370">
    <property type="component" value="Chromosome"/>
</dbReference>
<proteinExistence type="predicted"/>
<accession>A9KI86</accession>
<feature type="repeat" description="TPR" evidence="3">
    <location>
        <begin position="139"/>
        <end position="172"/>
    </location>
</feature>
<feature type="compositionally biased region" description="Polar residues" evidence="4">
    <location>
        <begin position="409"/>
        <end position="418"/>
    </location>
</feature>
<dbReference type="InterPro" id="IPR050498">
    <property type="entry name" value="Ycf3"/>
</dbReference>
<dbReference type="HOGENOM" id="CLU_703366_0_0_9"/>
<feature type="chain" id="PRO_5002736554" evidence="5">
    <location>
        <begin position="29"/>
        <end position="418"/>
    </location>
</feature>
<keyword evidence="2 3" id="KW-0802">TPR repeat</keyword>
<dbReference type="Pfam" id="PF13432">
    <property type="entry name" value="TPR_16"/>
    <property type="match status" value="2"/>
</dbReference>
<reference evidence="7" key="1">
    <citation type="submission" date="2007-11" db="EMBL/GenBank/DDBJ databases">
        <title>Complete genome sequence of Clostridium phytofermentans ISDg.</title>
        <authorList>
            <person name="Leschine S.B."/>
            <person name="Warnick T.A."/>
            <person name="Blanchard J.L."/>
            <person name="Schnell D.J."/>
            <person name="Petit E.L."/>
            <person name="LaTouf W.G."/>
            <person name="Copeland A."/>
            <person name="Lucas S."/>
            <person name="Lapidus A."/>
            <person name="Barry K."/>
            <person name="Glavina del Rio T."/>
            <person name="Dalin E."/>
            <person name="Tice H."/>
            <person name="Pitluck S."/>
            <person name="Kiss H."/>
            <person name="Brettin T."/>
            <person name="Bruce D."/>
            <person name="Detter J.C."/>
            <person name="Han C."/>
            <person name="Kuske C."/>
            <person name="Schmutz J."/>
            <person name="Larimer F."/>
            <person name="Land M."/>
            <person name="Hauser L."/>
            <person name="Kyrpides N."/>
            <person name="Kim E.A."/>
            <person name="Richardson P."/>
        </authorList>
    </citation>
    <scope>NUCLEOTIDE SEQUENCE [LARGE SCALE GENOMIC DNA]</scope>
    <source>
        <strain evidence="7">ATCC 700394 / DSM 18823 / ISDg</strain>
    </source>
</reference>
<evidence type="ECO:0000256" key="1">
    <source>
        <dbReference type="ARBA" id="ARBA00022737"/>
    </source>
</evidence>
<feature type="signal peptide" evidence="5">
    <location>
        <begin position="1"/>
        <end position="28"/>
    </location>
</feature>
<evidence type="ECO:0000313" key="6">
    <source>
        <dbReference type="EMBL" id="ABX40920.1"/>
    </source>
</evidence>
<evidence type="ECO:0000313" key="7">
    <source>
        <dbReference type="Proteomes" id="UP000000370"/>
    </source>
</evidence>
<keyword evidence="5" id="KW-0732">Signal</keyword>
<feature type="repeat" description="TPR" evidence="3">
    <location>
        <begin position="28"/>
        <end position="61"/>
    </location>
</feature>
<gene>
    <name evidence="6" type="ordered locus">Cphy_0533</name>
</gene>
<feature type="repeat" description="TPR" evidence="3">
    <location>
        <begin position="102"/>
        <end position="135"/>
    </location>
</feature>
<dbReference type="AlphaFoldDB" id="A9KI86"/>
<evidence type="ECO:0000256" key="3">
    <source>
        <dbReference type="PROSITE-ProRule" id="PRU00339"/>
    </source>
</evidence>
<dbReference type="KEGG" id="cpy:Cphy_0533"/>
<dbReference type="Gene3D" id="1.25.40.10">
    <property type="entry name" value="Tetratricopeptide repeat domain"/>
    <property type="match status" value="3"/>
</dbReference>
<name>A9KI86_LACP7</name>
<dbReference type="OrthoDB" id="305319at2"/>
<evidence type="ECO:0000256" key="5">
    <source>
        <dbReference type="SAM" id="SignalP"/>
    </source>
</evidence>
<protein>
    <submittedName>
        <fullName evidence="6">TPR repeat-containing protein</fullName>
    </submittedName>
</protein>
<dbReference type="SUPFAM" id="SSF81901">
    <property type="entry name" value="HCP-like"/>
    <property type="match status" value="2"/>
</dbReference>
<dbReference type="STRING" id="357809.Cphy_0533"/>
<evidence type="ECO:0000256" key="4">
    <source>
        <dbReference type="SAM" id="MobiDB-lite"/>
    </source>
</evidence>
<dbReference type="PROSITE" id="PS51257">
    <property type="entry name" value="PROKAR_LIPOPROTEIN"/>
    <property type="match status" value="1"/>
</dbReference>
<dbReference type="InterPro" id="IPR019734">
    <property type="entry name" value="TPR_rpt"/>
</dbReference>
<dbReference type="eggNOG" id="COG0457">
    <property type="taxonomic scope" value="Bacteria"/>
</dbReference>
<dbReference type="InterPro" id="IPR011990">
    <property type="entry name" value="TPR-like_helical_dom_sf"/>
</dbReference>
<feature type="region of interest" description="Disordered" evidence="4">
    <location>
        <begin position="390"/>
        <end position="418"/>
    </location>
</feature>
<feature type="compositionally biased region" description="Low complexity" evidence="4">
    <location>
        <begin position="396"/>
        <end position="408"/>
    </location>
</feature>
<keyword evidence="7" id="KW-1185">Reference proteome</keyword>
<dbReference type="PANTHER" id="PTHR44858">
    <property type="entry name" value="TETRATRICOPEPTIDE REPEAT PROTEIN 6"/>
    <property type="match status" value="1"/>
</dbReference>
<sequence precursor="true">MDTLKKKKAFLAVLCLSLVFSGCGLSKANRSYSKAMSYYENGEYENAEKSFIDAIKANPDKAEFYLDYGFTLIKLSRYEDAIKEFESIIMDKEIAIVKQNNKKAYRGIGIAYLYAQSYEEAIKNFDLALAISEEKNLDTDILYYKGNALERSGNLEEASNIYSEILETEKDDTAIYNARANINRILGNYEESIKDYDKAIEISKGDFDLYFGKFAALKELSRTAEAEEVLKIAASLPVHTERDSFELAKVYFYQKNYDHAKLQLAQSLKNGFIEANYFLGEISIEEGDFKQAIQYFETFEESGGMVSAMFYNQLLTCYLNEEEYDKAKNCLKKAKKYSDVTIEQQLLRNEIILLEKTGDFKEAYEKMKKYLVRYPDDVDAKKDATFLKTRVEGASNETNTNQTNQTEQVGTSETVKKP</sequence>
<dbReference type="Pfam" id="PF14559">
    <property type="entry name" value="TPR_19"/>
    <property type="match status" value="1"/>
</dbReference>